<dbReference type="RefSeq" id="XP_016604512.1">
    <property type="nucleotide sequence ID" value="XM_016756215.1"/>
</dbReference>
<evidence type="ECO:0000313" key="3">
    <source>
        <dbReference type="Proteomes" id="UP000053201"/>
    </source>
</evidence>
<dbReference type="InParanoid" id="A0A0L0H5H7"/>
<gene>
    <name evidence="2" type="ORF">SPPG_08063</name>
</gene>
<dbReference type="GeneID" id="27691241"/>
<proteinExistence type="predicted"/>
<protein>
    <submittedName>
        <fullName evidence="2">Uncharacterized protein</fullName>
    </submittedName>
</protein>
<dbReference type="AlphaFoldDB" id="A0A0L0H5H7"/>
<dbReference type="EMBL" id="KQ257468">
    <property type="protein sequence ID" value="KNC96472.1"/>
    <property type="molecule type" value="Genomic_DNA"/>
</dbReference>
<reference evidence="2 3" key="1">
    <citation type="submission" date="2009-08" db="EMBL/GenBank/DDBJ databases">
        <title>The Genome Sequence of Spizellomyces punctatus strain DAOM BR117.</title>
        <authorList>
            <consortium name="The Broad Institute Genome Sequencing Platform"/>
            <person name="Russ C."/>
            <person name="Cuomo C."/>
            <person name="Shea T."/>
            <person name="Young S.K."/>
            <person name="Zeng Q."/>
            <person name="Koehrsen M."/>
            <person name="Haas B."/>
            <person name="Borodovsky M."/>
            <person name="Guigo R."/>
            <person name="Alvarado L."/>
            <person name="Berlin A."/>
            <person name="Bochicchio J."/>
            <person name="Borenstein D."/>
            <person name="Chapman S."/>
            <person name="Chen Z."/>
            <person name="Engels R."/>
            <person name="Freedman E."/>
            <person name="Gellesch M."/>
            <person name="Goldberg J."/>
            <person name="Griggs A."/>
            <person name="Gujja S."/>
            <person name="Heiman D."/>
            <person name="Hepburn T."/>
            <person name="Howarth C."/>
            <person name="Jen D."/>
            <person name="Larson L."/>
            <person name="Lewis B."/>
            <person name="Mehta T."/>
            <person name="Park D."/>
            <person name="Pearson M."/>
            <person name="Roberts A."/>
            <person name="Saif S."/>
            <person name="Shenoy N."/>
            <person name="Sisk P."/>
            <person name="Stolte C."/>
            <person name="Sykes S."/>
            <person name="Thomson T."/>
            <person name="Walk T."/>
            <person name="White J."/>
            <person name="Yandava C."/>
            <person name="Burger G."/>
            <person name="Gray M.W."/>
            <person name="Holland P.W.H."/>
            <person name="King N."/>
            <person name="Lang F.B.F."/>
            <person name="Roger A.J."/>
            <person name="Ruiz-Trillo I."/>
            <person name="Lander E."/>
            <person name="Nusbaum C."/>
        </authorList>
    </citation>
    <scope>NUCLEOTIDE SEQUENCE [LARGE SCALE GENOMIC DNA]</scope>
    <source>
        <strain evidence="2 3">DAOM BR117</strain>
    </source>
</reference>
<name>A0A0L0H5H7_SPIPD</name>
<organism evidence="2 3">
    <name type="scientific">Spizellomyces punctatus (strain DAOM BR117)</name>
    <dbReference type="NCBI Taxonomy" id="645134"/>
    <lineage>
        <taxon>Eukaryota</taxon>
        <taxon>Fungi</taxon>
        <taxon>Fungi incertae sedis</taxon>
        <taxon>Chytridiomycota</taxon>
        <taxon>Chytridiomycota incertae sedis</taxon>
        <taxon>Chytridiomycetes</taxon>
        <taxon>Spizellomycetales</taxon>
        <taxon>Spizellomycetaceae</taxon>
        <taxon>Spizellomyces</taxon>
    </lineage>
</organism>
<sequence>MVRLTLIAAAVTAALAVLSPVAGSADGKDAAEVPHKCPISEKCPYYEHAKDTGMIKSSDDKTATKGCPLKEKGCPYYEKHKGDHNLVDALVTENDDCPLASKCKFYQDVKDGTASAVNFNKSDCPLAHKCPYYDELKKNGSTTATDCPVLHACPHFSKKDLETQPHVGGHPHGHAHKGHECPFIAKKKAEEALEAEKVHVKDEL</sequence>
<keyword evidence="3" id="KW-1185">Reference proteome</keyword>
<dbReference type="Proteomes" id="UP000053201">
    <property type="component" value="Unassembled WGS sequence"/>
</dbReference>
<feature type="signal peptide" evidence="1">
    <location>
        <begin position="1"/>
        <end position="16"/>
    </location>
</feature>
<accession>A0A0L0H5H7</accession>
<evidence type="ECO:0000313" key="2">
    <source>
        <dbReference type="EMBL" id="KNC96472.1"/>
    </source>
</evidence>
<keyword evidence="1" id="KW-0732">Signal</keyword>
<feature type="chain" id="PRO_5005539463" evidence="1">
    <location>
        <begin position="17"/>
        <end position="204"/>
    </location>
</feature>
<dbReference type="VEuPathDB" id="FungiDB:SPPG_08063"/>
<dbReference type="OrthoDB" id="2136319at2759"/>
<evidence type="ECO:0000256" key="1">
    <source>
        <dbReference type="SAM" id="SignalP"/>
    </source>
</evidence>